<gene>
    <name evidence="1" type="ORF">DFQ27_001150</name>
</gene>
<name>A0A9P6PIX2_9FUNG</name>
<evidence type="ECO:0000313" key="2">
    <source>
        <dbReference type="Proteomes" id="UP000807716"/>
    </source>
</evidence>
<feature type="non-terminal residue" evidence="1">
    <location>
        <position position="366"/>
    </location>
</feature>
<organism evidence="1 2">
    <name type="scientific">Actinomortierella ambigua</name>
    <dbReference type="NCBI Taxonomy" id="1343610"/>
    <lineage>
        <taxon>Eukaryota</taxon>
        <taxon>Fungi</taxon>
        <taxon>Fungi incertae sedis</taxon>
        <taxon>Mucoromycota</taxon>
        <taxon>Mortierellomycotina</taxon>
        <taxon>Mortierellomycetes</taxon>
        <taxon>Mortierellales</taxon>
        <taxon>Mortierellaceae</taxon>
        <taxon>Actinomortierella</taxon>
    </lineage>
</organism>
<reference evidence="1" key="1">
    <citation type="journal article" date="2020" name="Fungal Divers.">
        <title>Resolving the Mortierellaceae phylogeny through synthesis of multi-gene phylogenetics and phylogenomics.</title>
        <authorList>
            <person name="Vandepol N."/>
            <person name="Liber J."/>
            <person name="Desiro A."/>
            <person name="Na H."/>
            <person name="Kennedy M."/>
            <person name="Barry K."/>
            <person name="Grigoriev I.V."/>
            <person name="Miller A.N."/>
            <person name="O'Donnell K."/>
            <person name="Stajich J.E."/>
            <person name="Bonito G."/>
        </authorList>
    </citation>
    <scope>NUCLEOTIDE SEQUENCE</scope>
    <source>
        <strain evidence="1">BC1065</strain>
    </source>
</reference>
<protein>
    <recommendedName>
        <fullName evidence="3">F-box domain-containing protein</fullName>
    </recommendedName>
</protein>
<sequence length="366" mass="41632">MPPLPLECLANVIEHIDDPHSLFSLLTVSKDVFLLAAQQLYSDPLRYYSIKSLVILRGLLVLSPVNDKDIQVVRQALDAPLRADSDPPLMLDYLHYIRFFNIRRAYDDGYRRMFNLYRLAHSQQTLPSHPQPFALQNAIIGRHLSNLREFGIVVDDIEQCLQLAPHLSSLATIVILGCLKGHVDQVKDLILAIQRHQGAGRLTDCRFQEDHRGPIDSNEAIQVLSVLPPLESQASLTFPRADGSPTILDRPMDHALARLIRLVISEENGLIPQMKTYYPGLTISQIMQRCRAVRQMEVEVSEMENKDLFAWAPYEAEQQRKQQPHRNPFKLVDLTILQLKVYAPISGDDTLSDTNVWILKPVDDVL</sequence>
<evidence type="ECO:0000313" key="1">
    <source>
        <dbReference type="EMBL" id="KAG0248130.1"/>
    </source>
</evidence>
<keyword evidence="2" id="KW-1185">Reference proteome</keyword>
<dbReference type="OrthoDB" id="2418184at2759"/>
<evidence type="ECO:0008006" key="3">
    <source>
        <dbReference type="Google" id="ProtNLM"/>
    </source>
</evidence>
<dbReference type="EMBL" id="JAAAJB010001363">
    <property type="protein sequence ID" value="KAG0248130.1"/>
    <property type="molecule type" value="Genomic_DNA"/>
</dbReference>
<dbReference type="Proteomes" id="UP000807716">
    <property type="component" value="Unassembled WGS sequence"/>
</dbReference>
<proteinExistence type="predicted"/>
<accession>A0A9P6PIX2</accession>
<dbReference type="AlphaFoldDB" id="A0A9P6PIX2"/>
<comment type="caution">
    <text evidence="1">The sequence shown here is derived from an EMBL/GenBank/DDBJ whole genome shotgun (WGS) entry which is preliminary data.</text>
</comment>